<accession>A0ABU9TZE0</accession>
<organism evidence="2 3">
    <name type="scientific">Pseudoalteromonas neustonica</name>
    <dbReference type="NCBI Taxonomy" id="1840331"/>
    <lineage>
        <taxon>Bacteria</taxon>
        <taxon>Pseudomonadati</taxon>
        <taxon>Pseudomonadota</taxon>
        <taxon>Gammaproteobacteria</taxon>
        <taxon>Alteromonadales</taxon>
        <taxon>Pseudoalteromonadaceae</taxon>
        <taxon>Pseudoalteromonas</taxon>
    </lineage>
</organism>
<dbReference type="RefSeq" id="WP_342883445.1">
    <property type="nucleotide sequence ID" value="NZ_JBBMQU010000006.1"/>
</dbReference>
<dbReference type="InterPro" id="IPR040704">
    <property type="entry name" value="HEPN_AbiU2"/>
</dbReference>
<gene>
    <name evidence="2" type="ORF">WNY63_05215</name>
</gene>
<protein>
    <recommendedName>
        <fullName evidence="1">HEPN AbiU2-like domain-containing protein</fullName>
    </recommendedName>
</protein>
<keyword evidence="3" id="KW-1185">Reference proteome</keyword>
<proteinExistence type="predicted"/>
<feature type="domain" description="HEPN AbiU2-like" evidence="1">
    <location>
        <begin position="98"/>
        <end position="268"/>
    </location>
</feature>
<dbReference type="Proteomes" id="UP001388366">
    <property type="component" value="Unassembled WGS sequence"/>
</dbReference>
<sequence>MEYIISHSRWTKYSRLSNTDGISPAKFQETYYSELKNCLVTAEKSTMRKEQLTKFQKQIDSAVIGYLSLLERKELLSVSIKTSSSLSNLDSPIQRSILSIQDTIYASLIVDVHSWLFDKSDKSSNLSPYNLLESLVDPDVKFNTKHLQEYFIKTPSILNLPESGSDWQEDFVSERNAKFDQVFHECTRNIERLLHSEEAARIKPLRDKFLAHKDGVYDVKANGHKIRDVFYLLEQMKNTLLSLNKLFQRVSYPIEESEQQAKSDAEEFWNHVART</sequence>
<comment type="caution">
    <text evidence="2">The sequence shown here is derived from an EMBL/GenBank/DDBJ whole genome shotgun (WGS) entry which is preliminary data.</text>
</comment>
<evidence type="ECO:0000313" key="2">
    <source>
        <dbReference type="EMBL" id="MEM5550128.1"/>
    </source>
</evidence>
<reference evidence="2 3" key="1">
    <citation type="submission" date="2024-03" db="EMBL/GenBank/DDBJ databases">
        <title>Community enrichment and isolation of bacterial strains for fucoidan degradation.</title>
        <authorList>
            <person name="Sichert A."/>
        </authorList>
    </citation>
    <scope>NUCLEOTIDE SEQUENCE [LARGE SCALE GENOMIC DNA]</scope>
    <source>
        <strain evidence="2 3">AS81</strain>
    </source>
</reference>
<dbReference type="EMBL" id="JBBMQU010000006">
    <property type="protein sequence ID" value="MEM5550128.1"/>
    <property type="molecule type" value="Genomic_DNA"/>
</dbReference>
<dbReference type="Pfam" id="PF18734">
    <property type="entry name" value="HEPN_AbiU2"/>
    <property type="match status" value="1"/>
</dbReference>
<evidence type="ECO:0000313" key="3">
    <source>
        <dbReference type="Proteomes" id="UP001388366"/>
    </source>
</evidence>
<name>A0ABU9TZE0_9GAMM</name>
<evidence type="ECO:0000259" key="1">
    <source>
        <dbReference type="Pfam" id="PF18734"/>
    </source>
</evidence>